<dbReference type="EMBL" id="BAAACG010000010">
    <property type="protein sequence ID" value="GAA0743388.1"/>
    <property type="molecule type" value="Genomic_DNA"/>
</dbReference>
<evidence type="ECO:0000313" key="5">
    <source>
        <dbReference type="Proteomes" id="UP001501510"/>
    </source>
</evidence>
<dbReference type="PANTHER" id="PTHR43479:SF11">
    <property type="entry name" value="ACREF_ENVCD OPERON REPRESSOR-RELATED"/>
    <property type="match status" value="1"/>
</dbReference>
<keyword evidence="1 2" id="KW-0238">DNA-binding</keyword>
<dbReference type="Gene3D" id="1.10.357.10">
    <property type="entry name" value="Tetracycline Repressor, domain 2"/>
    <property type="match status" value="1"/>
</dbReference>
<organism evidence="4 5">
    <name type="scientific">Clostridium oceanicum</name>
    <dbReference type="NCBI Taxonomy" id="1543"/>
    <lineage>
        <taxon>Bacteria</taxon>
        <taxon>Bacillati</taxon>
        <taxon>Bacillota</taxon>
        <taxon>Clostridia</taxon>
        <taxon>Eubacteriales</taxon>
        <taxon>Clostridiaceae</taxon>
        <taxon>Clostridium</taxon>
    </lineage>
</organism>
<dbReference type="InterPro" id="IPR050624">
    <property type="entry name" value="HTH-type_Tx_Regulator"/>
</dbReference>
<dbReference type="PROSITE" id="PS50977">
    <property type="entry name" value="HTH_TETR_2"/>
    <property type="match status" value="1"/>
</dbReference>
<sequence>MPKIIDNLHEKIFECSLKLFGEYGYNEVNMKRIAKELDIAVGTLYNYYPNKQDLFFTVLKKSWQQTFFKLDKVKETNYSSRKKLKYSIKILYDEIENRKGLGKELTKANVIKKESLDGIKDRLDGIIRNLVEELKKEEKIDIDKEIEERLIRVFFLSVIDMLDKYAKEKENNIKFINYIIDCNFK</sequence>
<dbReference type="InterPro" id="IPR001647">
    <property type="entry name" value="HTH_TetR"/>
</dbReference>
<keyword evidence="5" id="KW-1185">Reference proteome</keyword>
<protein>
    <recommendedName>
        <fullName evidence="3">HTH tetR-type domain-containing protein</fullName>
    </recommendedName>
</protein>
<evidence type="ECO:0000313" key="4">
    <source>
        <dbReference type="EMBL" id="GAA0743388.1"/>
    </source>
</evidence>
<gene>
    <name evidence="4" type="ORF">GCM10008906_27120</name>
</gene>
<feature type="domain" description="HTH tetR-type" evidence="3">
    <location>
        <begin position="6"/>
        <end position="66"/>
    </location>
</feature>
<dbReference type="PRINTS" id="PR00455">
    <property type="entry name" value="HTHTETR"/>
</dbReference>
<dbReference type="Pfam" id="PF00440">
    <property type="entry name" value="TetR_N"/>
    <property type="match status" value="1"/>
</dbReference>
<dbReference type="Proteomes" id="UP001501510">
    <property type="component" value="Unassembled WGS sequence"/>
</dbReference>
<accession>A0ABP3UX59</accession>
<reference evidence="5" key="1">
    <citation type="journal article" date="2019" name="Int. J. Syst. Evol. Microbiol.">
        <title>The Global Catalogue of Microorganisms (GCM) 10K type strain sequencing project: providing services to taxonomists for standard genome sequencing and annotation.</title>
        <authorList>
            <consortium name="The Broad Institute Genomics Platform"/>
            <consortium name="The Broad Institute Genome Sequencing Center for Infectious Disease"/>
            <person name="Wu L."/>
            <person name="Ma J."/>
        </authorList>
    </citation>
    <scope>NUCLEOTIDE SEQUENCE [LARGE SCALE GENOMIC DNA]</scope>
    <source>
        <strain evidence="5">JCM 1407</strain>
    </source>
</reference>
<evidence type="ECO:0000259" key="3">
    <source>
        <dbReference type="PROSITE" id="PS50977"/>
    </source>
</evidence>
<comment type="caution">
    <text evidence="4">The sequence shown here is derived from an EMBL/GenBank/DDBJ whole genome shotgun (WGS) entry which is preliminary data.</text>
</comment>
<dbReference type="RefSeq" id="WP_343762264.1">
    <property type="nucleotide sequence ID" value="NZ_BAAACG010000010.1"/>
</dbReference>
<dbReference type="InterPro" id="IPR009057">
    <property type="entry name" value="Homeodomain-like_sf"/>
</dbReference>
<evidence type="ECO:0000256" key="2">
    <source>
        <dbReference type="PROSITE-ProRule" id="PRU00335"/>
    </source>
</evidence>
<name>A0ABP3UX59_9CLOT</name>
<proteinExistence type="predicted"/>
<dbReference type="SUPFAM" id="SSF46689">
    <property type="entry name" value="Homeodomain-like"/>
    <property type="match status" value="1"/>
</dbReference>
<dbReference type="PANTHER" id="PTHR43479">
    <property type="entry name" value="ACREF/ENVCD OPERON REPRESSOR-RELATED"/>
    <property type="match status" value="1"/>
</dbReference>
<evidence type="ECO:0000256" key="1">
    <source>
        <dbReference type="ARBA" id="ARBA00023125"/>
    </source>
</evidence>
<feature type="DNA-binding region" description="H-T-H motif" evidence="2">
    <location>
        <begin position="29"/>
        <end position="48"/>
    </location>
</feature>